<evidence type="ECO:0000256" key="1">
    <source>
        <dbReference type="ARBA" id="ARBA00001946"/>
    </source>
</evidence>
<dbReference type="Gene3D" id="3.60.10.10">
    <property type="entry name" value="Endonuclease/exonuclease/phosphatase"/>
    <property type="match status" value="1"/>
</dbReference>
<dbReference type="PANTHER" id="PTHR22748">
    <property type="entry name" value="AP ENDONUCLEASE"/>
    <property type="match status" value="1"/>
</dbReference>
<protein>
    <submittedName>
        <fullName evidence="8">Endonuclease/exonuclease/phosphatase</fullName>
    </submittedName>
</protein>
<dbReference type="InterPro" id="IPR036691">
    <property type="entry name" value="Endo/exonu/phosph_ase_sf"/>
</dbReference>
<dbReference type="Proteomes" id="UP001219525">
    <property type="component" value="Unassembled WGS sequence"/>
</dbReference>
<dbReference type="GO" id="GO:0005634">
    <property type="term" value="C:nucleus"/>
    <property type="evidence" value="ECO:0007669"/>
    <property type="project" value="TreeGrafter"/>
</dbReference>
<comment type="similarity">
    <text evidence="2">Belongs to the DNA repair enzymes AP/ExoA family.</text>
</comment>
<dbReference type="SUPFAM" id="SSF56219">
    <property type="entry name" value="DNase I-like"/>
    <property type="match status" value="1"/>
</dbReference>
<feature type="region of interest" description="Disordered" evidence="6">
    <location>
        <begin position="1"/>
        <end position="46"/>
    </location>
</feature>
<organism evidence="8 9">
    <name type="scientific">Mycena pura</name>
    <dbReference type="NCBI Taxonomy" id="153505"/>
    <lineage>
        <taxon>Eukaryota</taxon>
        <taxon>Fungi</taxon>
        <taxon>Dikarya</taxon>
        <taxon>Basidiomycota</taxon>
        <taxon>Agaricomycotina</taxon>
        <taxon>Agaricomycetes</taxon>
        <taxon>Agaricomycetidae</taxon>
        <taxon>Agaricales</taxon>
        <taxon>Marasmiineae</taxon>
        <taxon>Mycenaceae</taxon>
        <taxon>Mycena</taxon>
    </lineage>
</organism>
<feature type="domain" description="Endonuclease/exonuclease/phosphatase" evidence="7">
    <location>
        <begin position="71"/>
        <end position="273"/>
    </location>
</feature>
<name>A0AAD6VC43_9AGAR</name>
<evidence type="ECO:0000313" key="9">
    <source>
        <dbReference type="Proteomes" id="UP001219525"/>
    </source>
</evidence>
<proteinExistence type="inferred from homology"/>
<comment type="caution">
    <text evidence="8">The sequence shown here is derived from an EMBL/GenBank/DDBJ whole genome shotgun (WGS) entry which is preliminary data.</text>
</comment>
<gene>
    <name evidence="8" type="ORF">GGX14DRAFT_365220</name>
</gene>
<evidence type="ECO:0000256" key="6">
    <source>
        <dbReference type="SAM" id="MobiDB-lite"/>
    </source>
</evidence>
<keyword evidence="3" id="KW-0479">Metal-binding</keyword>
<dbReference type="GO" id="GO:0006284">
    <property type="term" value="P:base-excision repair"/>
    <property type="evidence" value="ECO:0007669"/>
    <property type="project" value="TreeGrafter"/>
</dbReference>
<dbReference type="GO" id="GO:0003906">
    <property type="term" value="F:DNA-(apurinic or apyrimidinic site) endonuclease activity"/>
    <property type="evidence" value="ECO:0007669"/>
    <property type="project" value="TreeGrafter"/>
</dbReference>
<keyword evidence="9" id="KW-1185">Reference proteome</keyword>
<dbReference type="Pfam" id="PF03372">
    <property type="entry name" value="Exo_endo_phos"/>
    <property type="match status" value="1"/>
</dbReference>
<dbReference type="InterPro" id="IPR005135">
    <property type="entry name" value="Endo/exonuclease/phosphatase"/>
</dbReference>
<feature type="compositionally biased region" description="Basic residues" evidence="6">
    <location>
        <begin position="36"/>
        <end position="46"/>
    </location>
</feature>
<keyword evidence="8" id="KW-0540">Nuclease</keyword>
<dbReference type="GO" id="GO:0008081">
    <property type="term" value="F:phosphoric diester hydrolase activity"/>
    <property type="evidence" value="ECO:0007669"/>
    <property type="project" value="TreeGrafter"/>
</dbReference>
<dbReference type="PANTHER" id="PTHR22748:SF6">
    <property type="entry name" value="DNA-(APURINIC OR APYRIMIDINIC SITE) ENDONUCLEASE"/>
    <property type="match status" value="1"/>
</dbReference>
<keyword evidence="8" id="KW-0255">Endonuclease</keyword>
<comment type="cofactor">
    <cofactor evidence="1">
        <name>Mg(2+)</name>
        <dbReference type="ChEBI" id="CHEBI:18420"/>
    </cofactor>
</comment>
<accession>A0AAD6VC43</accession>
<keyword evidence="5" id="KW-0460">Magnesium</keyword>
<keyword evidence="4" id="KW-0378">Hydrolase</keyword>
<reference evidence="8" key="1">
    <citation type="submission" date="2023-03" db="EMBL/GenBank/DDBJ databases">
        <title>Massive genome expansion in bonnet fungi (Mycena s.s.) driven by repeated elements and novel gene families across ecological guilds.</title>
        <authorList>
            <consortium name="Lawrence Berkeley National Laboratory"/>
            <person name="Harder C.B."/>
            <person name="Miyauchi S."/>
            <person name="Viragh M."/>
            <person name="Kuo A."/>
            <person name="Thoen E."/>
            <person name="Andreopoulos B."/>
            <person name="Lu D."/>
            <person name="Skrede I."/>
            <person name="Drula E."/>
            <person name="Henrissat B."/>
            <person name="Morin E."/>
            <person name="Kohler A."/>
            <person name="Barry K."/>
            <person name="LaButti K."/>
            <person name="Morin E."/>
            <person name="Salamov A."/>
            <person name="Lipzen A."/>
            <person name="Mereny Z."/>
            <person name="Hegedus B."/>
            <person name="Baldrian P."/>
            <person name="Stursova M."/>
            <person name="Weitz H."/>
            <person name="Taylor A."/>
            <person name="Grigoriev I.V."/>
            <person name="Nagy L.G."/>
            <person name="Martin F."/>
            <person name="Kauserud H."/>
        </authorList>
    </citation>
    <scope>NUCLEOTIDE SEQUENCE</scope>
    <source>
        <strain evidence="8">9144</strain>
    </source>
</reference>
<evidence type="ECO:0000313" key="8">
    <source>
        <dbReference type="EMBL" id="KAJ7208683.1"/>
    </source>
</evidence>
<evidence type="ECO:0000256" key="2">
    <source>
        <dbReference type="ARBA" id="ARBA00007092"/>
    </source>
</evidence>
<feature type="non-terminal residue" evidence="8">
    <location>
        <position position="450"/>
    </location>
</feature>
<evidence type="ECO:0000256" key="3">
    <source>
        <dbReference type="ARBA" id="ARBA00022723"/>
    </source>
</evidence>
<dbReference type="GO" id="GO:0046872">
    <property type="term" value="F:metal ion binding"/>
    <property type="evidence" value="ECO:0007669"/>
    <property type="project" value="UniProtKB-KW"/>
</dbReference>
<dbReference type="EMBL" id="JARJCW010000033">
    <property type="protein sequence ID" value="KAJ7208683.1"/>
    <property type="molecule type" value="Genomic_DNA"/>
</dbReference>
<evidence type="ECO:0000256" key="4">
    <source>
        <dbReference type="ARBA" id="ARBA00022801"/>
    </source>
</evidence>
<dbReference type="AlphaFoldDB" id="A0AAD6VC43"/>
<evidence type="ECO:0000259" key="7">
    <source>
        <dbReference type="Pfam" id="PF03372"/>
    </source>
</evidence>
<dbReference type="GO" id="GO:0008311">
    <property type="term" value="F:double-stranded DNA 3'-5' DNA exonuclease activity"/>
    <property type="evidence" value="ECO:0007669"/>
    <property type="project" value="TreeGrafter"/>
</dbReference>
<evidence type="ECO:0000256" key="5">
    <source>
        <dbReference type="ARBA" id="ARBA00022842"/>
    </source>
</evidence>
<sequence length="450" mass="51435">MLNGPAINPRPPPQTQVRTAGSHPHARVYPGSAPPCRRHTTGKKNTKASIKVGALNMKGRGKPEDDKWFHIWQVMREQKTGVLIITETHLDDEYKYNVDSLFKRAMRIEFTPDPEAPTARAGLAFALNRNTVETDNVSTTEIIPGRAMILKMKNVDGSNLSILGVYAPNRPYQNAAFWRDIKAWYVAHRDVDRPNLLGGDLNFVEDALDRLPSHPDSKASVDAFDELKTYLGLMDGWRETYPTTRAYTFMQAPSQGGSQSRIDRIYIKRDLFEDSFEWEMQAVGIETDHRMVTMRLTTEDAPTIGHGRWVWPAHIIRDKTLAKIIHEDGLTLQNELSEIAQKEINGQWNPRHNAQTLWADFTSKMCADARKRAKIVVPQIVEEIAETKNKIDLIENDEDLSEEDILLSCVVLQEKLTKLEQKRHRDTRLTAQVRNRMEGEVINRYWTGTN</sequence>
<dbReference type="InterPro" id="IPR004808">
    <property type="entry name" value="AP_endonuc_1"/>
</dbReference>